<dbReference type="Proteomes" id="UP001281761">
    <property type="component" value="Unassembled WGS sequence"/>
</dbReference>
<evidence type="ECO:0000313" key="1">
    <source>
        <dbReference type="EMBL" id="KAK2952467.1"/>
    </source>
</evidence>
<sequence length="197" mass="21689">MEQESSMRDRNAGSERGWLSPLLELLVLVVHFRWNVPPSGRNCSHKKLICGGFDCVTKAWTFLIPGNNHPTELLASDSVFACVSRHDCLWRPDIRAGKEQAVGLLLLPTFLPVLCPSHLGPSTADPKVSSIDLGTPIVRFMFLGGIASDHSFVSIISAMEEIAESKTNLLTTVYDAVLQPIKQRLTIFEVNGKVTSF</sequence>
<proteinExistence type="predicted"/>
<gene>
    <name evidence="1" type="ORF">BLNAU_12573</name>
</gene>
<name>A0ABQ9XPD7_9EUKA</name>
<dbReference type="EMBL" id="JARBJD010000103">
    <property type="protein sequence ID" value="KAK2952467.1"/>
    <property type="molecule type" value="Genomic_DNA"/>
</dbReference>
<comment type="caution">
    <text evidence="1">The sequence shown here is derived from an EMBL/GenBank/DDBJ whole genome shotgun (WGS) entry which is preliminary data.</text>
</comment>
<organism evidence="1 2">
    <name type="scientific">Blattamonas nauphoetae</name>
    <dbReference type="NCBI Taxonomy" id="2049346"/>
    <lineage>
        <taxon>Eukaryota</taxon>
        <taxon>Metamonada</taxon>
        <taxon>Preaxostyla</taxon>
        <taxon>Oxymonadida</taxon>
        <taxon>Blattamonas</taxon>
    </lineage>
</organism>
<protein>
    <submittedName>
        <fullName evidence="1">Uncharacterized protein</fullName>
    </submittedName>
</protein>
<evidence type="ECO:0000313" key="2">
    <source>
        <dbReference type="Proteomes" id="UP001281761"/>
    </source>
</evidence>
<reference evidence="1 2" key="1">
    <citation type="journal article" date="2022" name="bioRxiv">
        <title>Genomics of Preaxostyla Flagellates Illuminates Evolutionary Transitions and the Path Towards Mitochondrial Loss.</title>
        <authorList>
            <person name="Novak L.V.F."/>
            <person name="Treitli S.C."/>
            <person name="Pyrih J."/>
            <person name="Halakuc P."/>
            <person name="Pipaliya S.V."/>
            <person name="Vacek V."/>
            <person name="Brzon O."/>
            <person name="Soukal P."/>
            <person name="Eme L."/>
            <person name="Dacks J.B."/>
            <person name="Karnkowska A."/>
            <person name="Elias M."/>
            <person name="Hampl V."/>
        </authorList>
    </citation>
    <scope>NUCLEOTIDE SEQUENCE [LARGE SCALE GENOMIC DNA]</scope>
    <source>
        <strain evidence="1">NAU3</strain>
        <tissue evidence="1">Gut</tissue>
    </source>
</reference>
<accession>A0ABQ9XPD7</accession>
<keyword evidence="2" id="KW-1185">Reference proteome</keyword>